<accession>A0ABN7AUN0</accession>
<feature type="transmembrane region" description="Helical" evidence="1">
    <location>
        <begin position="20"/>
        <end position="42"/>
    </location>
</feature>
<dbReference type="EMBL" id="AP028914">
    <property type="protein sequence ID" value="BES95893.1"/>
    <property type="molecule type" value="Genomic_DNA"/>
</dbReference>
<protein>
    <submittedName>
        <fullName evidence="2">Uncharacterized protein</fullName>
    </submittedName>
</protein>
<organism evidence="2 3">
    <name type="scientific">Nesidiocoris tenuis</name>
    <dbReference type="NCBI Taxonomy" id="355587"/>
    <lineage>
        <taxon>Eukaryota</taxon>
        <taxon>Metazoa</taxon>
        <taxon>Ecdysozoa</taxon>
        <taxon>Arthropoda</taxon>
        <taxon>Hexapoda</taxon>
        <taxon>Insecta</taxon>
        <taxon>Pterygota</taxon>
        <taxon>Neoptera</taxon>
        <taxon>Paraneoptera</taxon>
        <taxon>Hemiptera</taxon>
        <taxon>Heteroptera</taxon>
        <taxon>Panheteroptera</taxon>
        <taxon>Cimicomorpha</taxon>
        <taxon>Miridae</taxon>
        <taxon>Dicyphina</taxon>
        <taxon>Nesidiocoris</taxon>
    </lineage>
</organism>
<gene>
    <name evidence="2" type="ORF">NTJ_08702</name>
</gene>
<evidence type="ECO:0000256" key="1">
    <source>
        <dbReference type="SAM" id="Phobius"/>
    </source>
</evidence>
<evidence type="ECO:0000313" key="3">
    <source>
        <dbReference type="Proteomes" id="UP001307889"/>
    </source>
</evidence>
<proteinExistence type="predicted"/>
<reference evidence="2 3" key="1">
    <citation type="submission" date="2023-09" db="EMBL/GenBank/DDBJ databases">
        <title>Nesidiocoris tenuis whole genome shotgun sequence.</title>
        <authorList>
            <person name="Shibata T."/>
            <person name="Shimoda M."/>
            <person name="Kobayashi T."/>
            <person name="Uehara T."/>
        </authorList>
    </citation>
    <scope>NUCLEOTIDE SEQUENCE [LARGE SCALE GENOMIC DNA]</scope>
    <source>
        <strain evidence="2 3">Japan</strain>
    </source>
</reference>
<sequence length="71" mass="8195">MIDSFALFQWMNALQVINSNQLPILVDAIFIGSYFILINQLSQYAISPRRRRNIAEVSSTCPNPQITFRTF</sequence>
<evidence type="ECO:0000313" key="2">
    <source>
        <dbReference type="EMBL" id="BES95893.1"/>
    </source>
</evidence>
<keyword evidence="3" id="KW-1185">Reference proteome</keyword>
<keyword evidence="1" id="KW-0472">Membrane</keyword>
<keyword evidence="1" id="KW-1133">Transmembrane helix</keyword>
<keyword evidence="1" id="KW-0812">Transmembrane</keyword>
<dbReference type="Proteomes" id="UP001307889">
    <property type="component" value="Chromosome 6"/>
</dbReference>
<name>A0ABN7AUN0_9HEMI</name>